<dbReference type="SUPFAM" id="SSF54292">
    <property type="entry name" value="2Fe-2S ferredoxin-like"/>
    <property type="match status" value="1"/>
</dbReference>
<evidence type="ECO:0000259" key="10">
    <source>
        <dbReference type="PROSITE" id="PS51085"/>
    </source>
</evidence>
<dbReference type="GO" id="GO:0046872">
    <property type="term" value="F:metal ion binding"/>
    <property type="evidence" value="ECO:0007669"/>
    <property type="project" value="UniProtKB-KW"/>
</dbReference>
<dbReference type="PANTHER" id="PTHR43112:SF3">
    <property type="entry name" value="FERREDOXIN-2, CHLOROPLASTIC"/>
    <property type="match status" value="1"/>
</dbReference>
<keyword evidence="9" id="KW-0472">Membrane</keyword>
<dbReference type="Proteomes" id="UP000094769">
    <property type="component" value="Unassembled WGS sequence"/>
</dbReference>
<gene>
    <name evidence="11" type="ORF">CODIS_22310</name>
</gene>
<comment type="similarity">
    <text evidence="1">Belongs to the 2Fe2S plant-type ferredoxin family.</text>
</comment>
<evidence type="ECO:0000256" key="5">
    <source>
        <dbReference type="ARBA" id="ARBA00022982"/>
    </source>
</evidence>
<evidence type="ECO:0000256" key="8">
    <source>
        <dbReference type="ARBA" id="ARBA00034078"/>
    </source>
</evidence>
<dbReference type="Gene3D" id="3.10.20.30">
    <property type="match status" value="1"/>
</dbReference>
<evidence type="ECO:0000313" key="11">
    <source>
        <dbReference type="EMBL" id="ODJ87520.1"/>
    </source>
</evidence>
<proteinExistence type="inferred from homology"/>
<comment type="cofactor">
    <cofactor evidence="8">
        <name>[2Fe-2S] cluster</name>
        <dbReference type="ChEBI" id="CHEBI:190135"/>
    </cofactor>
</comment>
<dbReference type="EMBL" id="MARB01000011">
    <property type="protein sequence ID" value="ODJ87520.1"/>
    <property type="molecule type" value="Genomic_DNA"/>
</dbReference>
<evidence type="ECO:0000256" key="3">
    <source>
        <dbReference type="ARBA" id="ARBA00022714"/>
    </source>
</evidence>
<keyword evidence="9" id="KW-0812">Transmembrane</keyword>
<keyword evidence="5" id="KW-0249">Electron transport</keyword>
<evidence type="ECO:0000313" key="12">
    <source>
        <dbReference type="Proteomes" id="UP000094769"/>
    </source>
</evidence>
<keyword evidence="4" id="KW-0479">Metal-binding</keyword>
<dbReference type="Pfam" id="PF00111">
    <property type="entry name" value="Fer2"/>
    <property type="match status" value="1"/>
</dbReference>
<name>A0A7Z1AEZ8_9GAMM</name>
<keyword evidence="6" id="KW-0408">Iron</keyword>
<keyword evidence="3" id="KW-0001">2Fe-2S</keyword>
<organism evidence="11 12">
    <name type="scientific">Candidatus Thiodiazotropha endolucinida</name>
    <dbReference type="NCBI Taxonomy" id="1655433"/>
    <lineage>
        <taxon>Bacteria</taxon>
        <taxon>Pseudomonadati</taxon>
        <taxon>Pseudomonadota</taxon>
        <taxon>Gammaproteobacteria</taxon>
        <taxon>Chromatiales</taxon>
        <taxon>Sedimenticolaceae</taxon>
        <taxon>Candidatus Thiodiazotropha</taxon>
    </lineage>
</organism>
<feature type="transmembrane region" description="Helical" evidence="9">
    <location>
        <begin position="6"/>
        <end position="24"/>
    </location>
</feature>
<keyword evidence="9" id="KW-1133">Transmembrane helix</keyword>
<evidence type="ECO:0000256" key="7">
    <source>
        <dbReference type="ARBA" id="ARBA00023014"/>
    </source>
</evidence>
<dbReference type="PROSITE" id="PS51085">
    <property type="entry name" value="2FE2S_FER_2"/>
    <property type="match status" value="1"/>
</dbReference>
<evidence type="ECO:0000256" key="9">
    <source>
        <dbReference type="SAM" id="Phobius"/>
    </source>
</evidence>
<dbReference type="PROSITE" id="PS00197">
    <property type="entry name" value="2FE2S_FER_1"/>
    <property type="match status" value="1"/>
</dbReference>
<dbReference type="OrthoDB" id="9806195at2"/>
<dbReference type="PANTHER" id="PTHR43112">
    <property type="entry name" value="FERREDOXIN"/>
    <property type="match status" value="1"/>
</dbReference>
<dbReference type="AlphaFoldDB" id="A0A7Z1AEZ8"/>
<dbReference type="InterPro" id="IPR001041">
    <property type="entry name" value="2Fe-2S_ferredoxin-type"/>
</dbReference>
<dbReference type="InterPro" id="IPR012675">
    <property type="entry name" value="Beta-grasp_dom_sf"/>
</dbReference>
<evidence type="ECO:0000256" key="4">
    <source>
        <dbReference type="ARBA" id="ARBA00022723"/>
    </source>
</evidence>
<dbReference type="InterPro" id="IPR006058">
    <property type="entry name" value="2Fe2S_fd_BS"/>
</dbReference>
<reference evidence="11 12" key="1">
    <citation type="submission" date="2016-06" db="EMBL/GenBank/DDBJ databases">
        <title>Genome sequence of endosymbiont of Candidatus Endolucinida thiodiazotropha.</title>
        <authorList>
            <person name="Poehlein A."/>
            <person name="Koenig S."/>
            <person name="Heiden S.E."/>
            <person name="Thuermer A."/>
            <person name="Voget S."/>
            <person name="Daniel R."/>
            <person name="Markert S."/>
            <person name="Gros O."/>
            <person name="Schweder T."/>
        </authorList>
    </citation>
    <scope>NUCLEOTIDE SEQUENCE [LARGE SCALE GENOMIC DNA]</scope>
    <source>
        <strain evidence="11 12">COS</strain>
    </source>
</reference>
<keyword evidence="2" id="KW-0813">Transport</keyword>
<evidence type="ECO:0000256" key="2">
    <source>
        <dbReference type="ARBA" id="ARBA00022448"/>
    </source>
</evidence>
<keyword evidence="7" id="KW-0411">Iron-sulfur</keyword>
<accession>A0A7Z1AEZ8</accession>
<feature type="domain" description="2Fe-2S ferredoxin-type" evidence="10">
    <location>
        <begin position="62"/>
        <end position="146"/>
    </location>
</feature>
<sequence length="146" mass="16015">MGDLIIITAILVLAIFSAGIRLLLRRDKTLLDSGESSTVESPTYINGVCDEAIDRPPIEHTLDVIVNFSESGKCYRLIQSHDSLLEFAESRGVEVESLCRAGECGSCRTRLVQGEVEYTQVPAINPGRGYCLLCISKPKSDLILEK</sequence>
<keyword evidence="12" id="KW-1185">Reference proteome</keyword>
<evidence type="ECO:0000256" key="1">
    <source>
        <dbReference type="ARBA" id="ARBA00007874"/>
    </source>
</evidence>
<comment type="caution">
    <text evidence="11">The sequence shown here is derived from an EMBL/GenBank/DDBJ whole genome shotgun (WGS) entry which is preliminary data.</text>
</comment>
<dbReference type="RefSeq" id="WP_069124825.1">
    <property type="nucleotide sequence ID" value="NZ_MARB01000011.1"/>
</dbReference>
<protein>
    <submittedName>
        <fullName evidence="11">Ferredoxin-1</fullName>
    </submittedName>
</protein>
<evidence type="ECO:0000256" key="6">
    <source>
        <dbReference type="ARBA" id="ARBA00023004"/>
    </source>
</evidence>
<dbReference type="CDD" id="cd00207">
    <property type="entry name" value="fer2"/>
    <property type="match status" value="1"/>
</dbReference>
<dbReference type="InterPro" id="IPR036010">
    <property type="entry name" value="2Fe-2S_ferredoxin-like_sf"/>
</dbReference>
<dbReference type="GO" id="GO:0051537">
    <property type="term" value="F:2 iron, 2 sulfur cluster binding"/>
    <property type="evidence" value="ECO:0007669"/>
    <property type="project" value="UniProtKB-KW"/>
</dbReference>